<comment type="caution">
    <text evidence="2">The sequence shown here is derived from an EMBL/GenBank/DDBJ whole genome shotgun (WGS) entry which is preliminary data.</text>
</comment>
<protein>
    <submittedName>
        <fullName evidence="2">Uncharacterized protein</fullName>
    </submittedName>
</protein>
<reference evidence="2 3" key="1">
    <citation type="journal article" date="2019" name="Int. J. Syst. Evol. Microbiol.">
        <title>The Global Catalogue of Microorganisms (GCM) 10K type strain sequencing project: providing services to taxonomists for standard genome sequencing and annotation.</title>
        <authorList>
            <consortium name="The Broad Institute Genomics Platform"/>
            <consortium name="The Broad Institute Genome Sequencing Center for Infectious Disease"/>
            <person name="Wu L."/>
            <person name="Ma J."/>
        </authorList>
    </citation>
    <scope>NUCLEOTIDE SEQUENCE [LARGE SCALE GENOMIC DNA]</scope>
    <source>
        <strain evidence="2 3">JCM 16114</strain>
    </source>
</reference>
<proteinExistence type="predicted"/>
<sequence>MACGCSTTQQPAEQQKPTASAQVKPKPTAASRVLSPTPIHEKIRKLNSGPRLKTFPLIPARPRACAQPGLKTDQMRSVPARQSGWKLLSVDQKINDIMDVDVAADGAVWAQTVRVVDDDNEKIDIRRWHKGRWSTFERPPIGPDSVDAIYAIAAESARRTWVFGTTAPPGEDDVVSQMFIGTFEHGHWDDAVLTDEDTRELDWSTVGVASGWAKAGDLVLRWNGQAWLRQSGEPPGGQPFGQGHDMWALDGTARSVLRWQGTGWQQLKLPELGTRALDSVPEPWLTSVVPYGRDAAWVIGNVGWDMDNEEHDAEAIRARPVAVRWNGSSWTCTWGPMHRTFRDAAPDGKGGLWVIADQEYETSELWHLSGGRWTKEFLPAPAGQSFFVQKLIKRPGSDEVYAAGHVTGDDLVDGSLSEDHRGALWRTN</sequence>
<feature type="compositionally biased region" description="Polar residues" evidence="1">
    <location>
        <begin position="1"/>
        <end position="21"/>
    </location>
</feature>
<gene>
    <name evidence="2" type="ORF">GCM10009850_068400</name>
</gene>
<accession>A0ABN3CQE7</accession>
<keyword evidence="3" id="KW-1185">Reference proteome</keyword>
<evidence type="ECO:0000256" key="1">
    <source>
        <dbReference type="SAM" id="MobiDB-lite"/>
    </source>
</evidence>
<feature type="region of interest" description="Disordered" evidence="1">
    <location>
        <begin position="1"/>
        <end position="38"/>
    </location>
</feature>
<name>A0ABN3CQE7_9ACTN</name>
<evidence type="ECO:0000313" key="3">
    <source>
        <dbReference type="Proteomes" id="UP001499843"/>
    </source>
</evidence>
<dbReference type="Proteomes" id="UP001499843">
    <property type="component" value="Unassembled WGS sequence"/>
</dbReference>
<dbReference type="EMBL" id="BAAAQX010000020">
    <property type="protein sequence ID" value="GAA2211381.1"/>
    <property type="molecule type" value="Genomic_DNA"/>
</dbReference>
<organism evidence="2 3">
    <name type="scientific">Nonomuraea monospora</name>
    <dbReference type="NCBI Taxonomy" id="568818"/>
    <lineage>
        <taxon>Bacteria</taxon>
        <taxon>Bacillati</taxon>
        <taxon>Actinomycetota</taxon>
        <taxon>Actinomycetes</taxon>
        <taxon>Streptosporangiales</taxon>
        <taxon>Streptosporangiaceae</taxon>
        <taxon>Nonomuraea</taxon>
    </lineage>
</organism>
<evidence type="ECO:0000313" key="2">
    <source>
        <dbReference type="EMBL" id="GAA2211381.1"/>
    </source>
</evidence>